<dbReference type="PANTHER" id="PTHR31272:SF4">
    <property type="entry name" value="CYTOCHROME C-TYPE BIOGENESIS PROTEIN HI_1454-RELATED"/>
    <property type="match status" value="1"/>
</dbReference>
<keyword evidence="3 7" id="KW-0812">Transmembrane</keyword>
<evidence type="ECO:0000256" key="5">
    <source>
        <dbReference type="ARBA" id="ARBA00022989"/>
    </source>
</evidence>
<dbReference type="AlphaFoldDB" id="A0A2G1QL10"/>
<evidence type="ECO:0000256" key="3">
    <source>
        <dbReference type="ARBA" id="ARBA00022692"/>
    </source>
</evidence>
<evidence type="ECO:0000256" key="1">
    <source>
        <dbReference type="ARBA" id="ARBA00004141"/>
    </source>
</evidence>
<comment type="subcellular location">
    <subcellularLocation>
        <location evidence="1">Membrane</location>
        <topology evidence="1">Multi-pass membrane protein</topology>
    </subcellularLocation>
</comment>
<dbReference type="Pfam" id="PF02683">
    <property type="entry name" value="DsbD_TM"/>
    <property type="match status" value="1"/>
</dbReference>
<keyword evidence="10" id="KW-1185">Reference proteome</keyword>
<keyword evidence="6 7" id="KW-0472">Membrane</keyword>
<reference evidence="9 10" key="1">
    <citation type="submission" date="2017-10" db="EMBL/GenBank/DDBJ databases">
        <title>Sedimentibacterium mangrovi gen. nov., sp. nov., a novel member of family Phyllobacteriacea isolated from mangrove sediment.</title>
        <authorList>
            <person name="Liao H."/>
            <person name="Tian Y."/>
        </authorList>
    </citation>
    <scope>NUCLEOTIDE SEQUENCE [LARGE SCALE GENOMIC DNA]</scope>
    <source>
        <strain evidence="9 10">X9-2-2</strain>
    </source>
</reference>
<feature type="transmembrane region" description="Helical" evidence="7">
    <location>
        <begin position="141"/>
        <end position="170"/>
    </location>
</feature>
<evidence type="ECO:0000256" key="2">
    <source>
        <dbReference type="ARBA" id="ARBA00006143"/>
    </source>
</evidence>
<gene>
    <name evidence="9" type="ORF">CSC94_14670</name>
</gene>
<organism evidence="9 10">
    <name type="scientific">Zhengella mangrovi</name>
    <dbReference type="NCBI Taxonomy" id="1982044"/>
    <lineage>
        <taxon>Bacteria</taxon>
        <taxon>Pseudomonadati</taxon>
        <taxon>Pseudomonadota</taxon>
        <taxon>Alphaproteobacteria</taxon>
        <taxon>Hyphomicrobiales</taxon>
        <taxon>Notoacmeibacteraceae</taxon>
        <taxon>Zhengella</taxon>
    </lineage>
</organism>
<comment type="caution">
    <text evidence="9">The sequence shown here is derived from an EMBL/GenBank/DDBJ whole genome shotgun (WGS) entry which is preliminary data.</text>
</comment>
<protein>
    <submittedName>
        <fullName evidence="9">Cytochrome C biogenesis protein</fullName>
    </submittedName>
</protein>
<dbReference type="OrthoDB" id="9803065at2"/>
<evidence type="ECO:0000256" key="7">
    <source>
        <dbReference type="SAM" id="Phobius"/>
    </source>
</evidence>
<dbReference type="PANTHER" id="PTHR31272">
    <property type="entry name" value="CYTOCHROME C-TYPE BIOGENESIS PROTEIN HI_1454-RELATED"/>
    <property type="match status" value="1"/>
</dbReference>
<dbReference type="Proteomes" id="UP000221168">
    <property type="component" value="Unassembled WGS sequence"/>
</dbReference>
<evidence type="ECO:0000256" key="6">
    <source>
        <dbReference type="ARBA" id="ARBA00023136"/>
    </source>
</evidence>
<feature type="domain" description="Cytochrome C biogenesis protein transmembrane" evidence="8">
    <location>
        <begin position="6"/>
        <end position="226"/>
    </location>
</feature>
<evidence type="ECO:0000313" key="9">
    <source>
        <dbReference type="EMBL" id="PHP66182.1"/>
    </source>
</evidence>
<dbReference type="GO" id="GO:0017004">
    <property type="term" value="P:cytochrome complex assembly"/>
    <property type="evidence" value="ECO:0007669"/>
    <property type="project" value="UniProtKB-KW"/>
</dbReference>
<feature type="transmembrane region" description="Helical" evidence="7">
    <location>
        <begin position="182"/>
        <end position="205"/>
    </location>
</feature>
<feature type="transmembrane region" description="Helical" evidence="7">
    <location>
        <begin position="54"/>
        <end position="80"/>
    </location>
</feature>
<feature type="transmembrane region" description="Helical" evidence="7">
    <location>
        <begin position="217"/>
        <end position="235"/>
    </location>
</feature>
<proteinExistence type="inferred from homology"/>
<dbReference type="EMBL" id="PDVP01000009">
    <property type="protein sequence ID" value="PHP66182.1"/>
    <property type="molecule type" value="Genomic_DNA"/>
</dbReference>
<dbReference type="GO" id="GO:0016020">
    <property type="term" value="C:membrane"/>
    <property type="evidence" value="ECO:0007669"/>
    <property type="project" value="UniProtKB-SubCell"/>
</dbReference>
<name>A0A2G1QL10_9HYPH</name>
<feature type="transmembrane region" description="Helical" evidence="7">
    <location>
        <begin position="100"/>
        <end position="120"/>
    </location>
</feature>
<dbReference type="InterPro" id="IPR051790">
    <property type="entry name" value="Cytochrome_c-biogenesis_DsbD"/>
</dbReference>
<feature type="transmembrane region" description="Helical" evidence="7">
    <location>
        <begin position="6"/>
        <end position="33"/>
    </location>
</feature>
<dbReference type="InterPro" id="IPR003834">
    <property type="entry name" value="Cyt_c_assmbl_TM_dom"/>
</dbReference>
<comment type="similarity">
    <text evidence="2">Belongs to the DsbD family.</text>
</comment>
<dbReference type="RefSeq" id="WP_099307113.1">
    <property type="nucleotide sequence ID" value="NZ_PDVP01000009.1"/>
</dbReference>
<evidence type="ECO:0000259" key="8">
    <source>
        <dbReference type="Pfam" id="PF02683"/>
    </source>
</evidence>
<accession>A0A2G1QL10</accession>
<sequence>MLDVSLWGALVAGVLSFVSPCVLPIVPPYLAWLAGLSFEELRESETVRGRSRKIVMAAVAFVLGFSTVFIMLGATASVFGQAMRQALAWSIRIGPLDINVLAAVAGLVILVMGLHFLGVFRIGLLYREARVQVEKKPAGLLGAYVIGLAFAFGWTPCVGPVLAAILFVAGTEDTAMRGAMLLGAYSLGIGVPFIIAALFASRFIAAAQRFKRHMHKVEMAMGGLLVITGLLFMTGQMSRIAQWLIDTFPVFQTIG</sequence>
<evidence type="ECO:0000256" key="4">
    <source>
        <dbReference type="ARBA" id="ARBA00022748"/>
    </source>
</evidence>
<keyword evidence="4" id="KW-0201">Cytochrome c-type biogenesis</keyword>
<keyword evidence="5 7" id="KW-1133">Transmembrane helix</keyword>
<evidence type="ECO:0000313" key="10">
    <source>
        <dbReference type="Proteomes" id="UP000221168"/>
    </source>
</evidence>